<gene>
    <name evidence="7" type="ORF">SAMN04488529_10736</name>
</gene>
<evidence type="ECO:0000256" key="5">
    <source>
        <dbReference type="ARBA" id="ARBA00023136"/>
    </source>
</evidence>
<feature type="transmembrane region" description="Helical" evidence="6">
    <location>
        <begin position="12"/>
        <end position="34"/>
    </location>
</feature>
<accession>A0A1H0THL6</accession>
<keyword evidence="8" id="KW-1185">Reference proteome</keyword>
<dbReference type="GO" id="GO:0005886">
    <property type="term" value="C:plasma membrane"/>
    <property type="evidence" value="ECO:0007669"/>
    <property type="project" value="UniProtKB-SubCell"/>
</dbReference>
<evidence type="ECO:0000256" key="2">
    <source>
        <dbReference type="ARBA" id="ARBA00022475"/>
    </source>
</evidence>
<feature type="transmembrane region" description="Helical" evidence="6">
    <location>
        <begin position="174"/>
        <end position="193"/>
    </location>
</feature>
<evidence type="ECO:0000256" key="3">
    <source>
        <dbReference type="ARBA" id="ARBA00022692"/>
    </source>
</evidence>
<organism evidence="7 8">
    <name type="scientific">Clostridium gasigenes</name>
    <dbReference type="NCBI Taxonomy" id="94869"/>
    <lineage>
        <taxon>Bacteria</taxon>
        <taxon>Bacillati</taxon>
        <taxon>Bacillota</taxon>
        <taxon>Clostridia</taxon>
        <taxon>Eubacteriales</taxon>
        <taxon>Clostridiaceae</taxon>
        <taxon>Clostridium</taxon>
    </lineage>
</organism>
<dbReference type="EMBL" id="FNJM01000007">
    <property type="protein sequence ID" value="SDP53335.1"/>
    <property type="molecule type" value="Genomic_DNA"/>
</dbReference>
<keyword evidence="5 6" id="KW-0472">Membrane</keyword>
<sequence>MKELLKKFMEFALGNGIVLIIGLISSPLITRIILPAEYGKASMFITATSLIIVIMTLGRDQAYIRYYNDEKEYNRGKLLRKSIKLPLILNLILGLILIILYKPISNMIIQEVSFTIVLLMLVHSTFSIISNFALLNIRMKQKGKIYSIFTILNKVSYLIFIVLIFTIFKNSYMTIVLATIISNVVMCGVALVYDRREWFDSKKGEELNTKTKELFKYGTPFVFSMSIIWIFQSIDKISLRMFSGYEEIGLYGGAMSIIALLNIVQGTFTTFWTPVAYEKYAKEPENTDFFIEINEIVTVIMLLISIIIIALKDIIIMFIGSEYAGAEFIFPFLVLMPIMYTISETTVMGINFSKNTKSHIYVAIISAISNVIGNLILVPKYGAKGAAISTGLAYILFFIARTYYSNKYYKVKYKLKKFWVCIIAVYILAAYSSAYKFNSIILYLTIGSLAIVLIMYRSIIINSIKKIRK</sequence>
<dbReference type="Pfam" id="PF01943">
    <property type="entry name" value="Polysacc_synt"/>
    <property type="match status" value="1"/>
</dbReference>
<dbReference type="PANTHER" id="PTHR30250">
    <property type="entry name" value="PST FAMILY PREDICTED COLANIC ACID TRANSPORTER"/>
    <property type="match status" value="1"/>
</dbReference>
<evidence type="ECO:0000256" key="1">
    <source>
        <dbReference type="ARBA" id="ARBA00004651"/>
    </source>
</evidence>
<dbReference type="InterPro" id="IPR002797">
    <property type="entry name" value="Polysacc_synth"/>
</dbReference>
<feature type="transmembrane region" description="Helical" evidence="6">
    <location>
        <begin position="113"/>
        <end position="134"/>
    </location>
</feature>
<name>A0A1H0THL6_9CLOT</name>
<dbReference type="Proteomes" id="UP000198597">
    <property type="component" value="Unassembled WGS sequence"/>
</dbReference>
<keyword evidence="3 6" id="KW-0812">Transmembrane</keyword>
<dbReference type="STRING" id="94869.SAMN04488529_10736"/>
<dbReference type="OrthoDB" id="6017905at2"/>
<feature type="transmembrane region" description="Helical" evidence="6">
    <location>
        <begin position="360"/>
        <end position="379"/>
    </location>
</feature>
<keyword evidence="2" id="KW-1003">Cell membrane</keyword>
<comment type="subcellular location">
    <subcellularLocation>
        <location evidence="1">Cell membrane</location>
        <topology evidence="1">Multi-pass membrane protein</topology>
    </subcellularLocation>
</comment>
<dbReference type="AlphaFoldDB" id="A0A1H0THL6"/>
<dbReference type="PANTHER" id="PTHR30250:SF11">
    <property type="entry name" value="O-ANTIGEN TRANSPORTER-RELATED"/>
    <property type="match status" value="1"/>
</dbReference>
<feature type="transmembrane region" description="Helical" evidence="6">
    <location>
        <begin position="440"/>
        <end position="459"/>
    </location>
</feature>
<feature type="transmembrane region" description="Helical" evidence="6">
    <location>
        <begin position="385"/>
        <end position="404"/>
    </location>
</feature>
<feature type="transmembrane region" description="Helical" evidence="6">
    <location>
        <begin position="146"/>
        <end position="168"/>
    </location>
</feature>
<feature type="transmembrane region" description="Helical" evidence="6">
    <location>
        <begin position="83"/>
        <end position="101"/>
    </location>
</feature>
<feature type="transmembrane region" description="Helical" evidence="6">
    <location>
        <begin position="40"/>
        <end position="58"/>
    </location>
</feature>
<feature type="transmembrane region" description="Helical" evidence="6">
    <location>
        <begin position="323"/>
        <end position="340"/>
    </location>
</feature>
<evidence type="ECO:0000313" key="7">
    <source>
        <dbReference type="EMBL" id="SDP53335.1"/>
    </source>
</evidence>
<protein>
    <submittedName>
        <fullName evidence="7">Membrane protein involved in the export of O-antigen and teichoic acid</fullName>
    </submittedName>
</protein>
<dbReference type="InterPro" id="IPR050833">
    <property type="entry name" value="Poly_Biosynth_Transport"/>
</dbReference>
<feature type="transmembrane region" description="Helical" evidence="6">
    <location>
        <begin position="416"/>
        <end position="434"/>
    </location>
</feature>
<evidence type="ECO:0000256" key="4">
    <source>
        <dbReference type="ARBA" id="ARBA00022989"/>
    </source>
</evidence>
<feature type="transmembrane region" description="Helical" evidence="6">
    <location>
        <begin position="214"/>
        <end position="234"/>
    </location>
</feature>
<evidence type="ECO:0000313" key="8">
    <source>
        <dbReference type="Proteomes" id="UP000198597"/>
    </source>
</evidence>
<evidence type="ECO:0000256" key="6">
    <source>
        <dbReference type="SAM" id="Phobius"/>
    </source>
</evidence>
<proteinExistence type="predicted"/>
<feature type="transmembrane region" description="Helical" evidence="6">
    <location>
        <begin position="254"/>
        <end position="277"/>
    </location>
</feature>
<reference evidence="7 8" key="1">
    <citation type="submission" date="2016-10" db="EMBL/GenBank/DDBJ databases">
        <authorList>
            <person name="de Groot N.N."/>
        </authorList>
    </citation>
    <scope>NUCLEOTIDE SEQUENCE [LARGE SCALE GENOMIC DNA]</scope>
    <source>
        <strain evidence="7 8">DSM 12272</strain>
    </source>
</reference>
<keyword evidence="4 6" id="KW-1133">Transmembrane helix</keyword>
<dbReference type="RefSeq" id="WP_089970199.1">
    <property type="nucleotide sequence ID" value="NZ_FNJM01000007.1"/>
</dbReference>
<feature type="transmembrane region" description="Helical" evidence="6">
    <location>
        <begin position="289"/>
        <end position="311"/>
    </location>
</feature>